<dbReference type="InterPro" id="IPR051338">
    <property type="entry name" value="NodU/CmcH_Carbamoyltrnsfr"/>
</dbReference>
<keyword evidence="5" id="KW-1185">Reference proteome</keyword>
<dbReference type="CDD" id="cd24098">
    <property type="entry name" value="ASKHA_NBD_TobZ_N"/>
    <property type="match status" value="1"/>
</dbReference>
<comment type="similarity">
    <text evidence="1">Belongs to the NodU/CmcH family.</text>
</comment>
<dbReference type="InterPro" id="IPR003696">
    <property type="entry name" value="Carbtransf_dom"/>
</dbReference>
<sequence length="586" mass="66030">MVILGLNYYFHDSTACIVVDGKLVAAIEEERLNRDKHTKLFPELAIARCLEIAKLKYKDIDHIAVSIKPSHNLGKKLLYGVTHVKTIRHFISHEFVHSYRKQKGFWKWYKGIFGSKNLGPRVHFIPHHFSHAPGSFFVSPYESAALLGIDGSGEWATTWLGKGEGNKVEGFGESFFPHSLGSFYEAVTQFCGFKTNYDEGKTMGLAPMGDPEVFKKEVEKIVSIDKEGRVKLDLSYFNFQNMQYNPLKFSHLSPKFSEVFGSPRRPGEDFKKHHMDVAAAFQRVLEDRVLEICEILHEKTKANYLVISGGVSLNSVMNGRIVRESKFKDVYVMPAAGDNGTAIGAAYYLYNGILKNPRNFVHLNPYVGTSYSNEEIEKILKGCKLNYSQHEDICEVAARLLESGKIIGWFQGPMEIGPRALGSRSILANPAFPDMKAKINSEIKFREAYRPFAPSAIVEAKDMFFDLEVEAPFMLKVCNVLKDKQSVIPSVTHVDGSARLQTVRKELHPRYYDVIKKLGEKTGVPVVLNTSFNIQGEPVVESPKDAIRCFYSTGLDALVIGNFILHKKTVNLPDSSIKKEMSFAYK</sequence>
<dbReference type="Gene3D" id="3.30.420.40">
    <property type="match status" value="2"/>
</dbReference>
<organism evidence="4 5">
    <name type="scientific">Aquiflexum gelatinilyticum</name>
    <dbReference type="NCBI Taxonomy" id="2961943"/>
    <lineage>
        <taxon>Bacteria</taxon>
        <taxon>Pseudomonadati</taxon>
        <taxon>Bacteroidota</taxon>
        <taxon>Cytophagia</taxon>
        <taxon>Cytophagales</taxon>
        <taxon>Cyclobacteriaceae</taxon>
        <taxon>Aquiflexum</taxon>
    </lineage>
</organism>
<feature type="domain" description="Carbamoyltransferase" evidence="2">
    <location>
        <begin position="3"/>
        <end position="346"/>
    </location>
</feature>
<protein>
    <submittedName>
        <fullName evidence="4">Carbamoyltransferase</fullName>
    </submittedName>
</protein>
<dbReference type="SUPFAM" id="SSF53067">
    <property type="entry name" value="Actin-like ATPase domain"/>
    <property type="match status" value="1"/>
</dbReference>
<name>A0A9X2SZE0_9BACT</name>
<feature type="domain" description="Carbamoyltransferase C-terminal" evidence="3">
    <location>
        <begin position="398"/>
        <end position="567"/>
    </location>
</feature>
<dbReference type="EMBL" id="JANSUY010000002">
    <property type="protein sequence ID" value="MCR9014328.1"/>
    <property type="molecule type" value="Genomic_DNA"/>
</dbReference>
<evidence type="ECO:0000259" key="2">
    <source>
        <dbReference type="Pfam" id="PF02543"/>
    </source>
</evidence>
<dbReference type="RefSeq" id="WP_258422209.1">
    <property type="nucleotide sequence ID" value="NZ_JANSUY010000002.1"/>
</dbReference>
<dbReference type="Gene3D" id="3.90.870.20">
    <property type="entry name" value="Carbamoyltransferase, C-terminal domain"/>
    <property type="match status" value="1"/>
</dbReference>
<dbReference type="PANTHER" id="PTHR34847">
    <property type="entry name" value="NODULATION PROTEIN U"/>
    <property type="match status" value="1"/>
</dbReference>
<dbReference type="Proteomes" id="UP001142175">
    <property type="component" value="Unassembled WGS sequence"/>
</dbReference>
<reference evidence="4" key="1">
    <citation type="submission" date="2022-08" db="EMBL/GenBank/DDBJ databases">
        <authorList>
            <person name="Zhang D."/>
        </authorList>
    </citation>
    <scope>NUCLEOTIDE SEQUENCE</scope>
    <source>
        <strain evidence="4">XJ19-11</strain>
    </source>
</reference>
<evidence type="ECO:0000256" key="1">
    <source>
        <dbReference type="ARBA" id="ARBA00006129"/>
    </source>
</evidence>
<proteinExistence type="inferred from homology"/>
<dbReference type="Pfam" id="PF02543">
    <property type="entry name" value="Carbam_trans_N"/>
    <property type="match status" value="1"/>
</dbReference>
<dbReference type="InterPro" id="IPR031730">
    <property type="entry name" value="Carbam_trans_C"/>
</dbReference>
<evidence type="ECO:0000313" key="5">
    <source>
        <dbReference type="Proteomes" id="UP001142175"/>
    </source>
</evidence>
<comment type="caution">
    <text evidence="4">The sequence shown here is derived from an EMBL/GenBank/DDBJ whole genome shotgun (WGS) entry which is preliminary data.</text>
</comment>
<dbReference type="PANTHER" id="PTHR34847:SF1">
    <property type="entry name" value="NODULATION PROTEIN U"/>
    <property type="match status" value="1"/>
</dbReference>
<dbReference type="InterPro" id="IPR038152">
    <property type="entry name" value="Carbam_trans_C_sf"/>
</dbReference>
<evidence type="ECO:0000313" key="4">
    <source>
        <dbReference type="EMBL" id="MCR9014328.1"/>
    </source>
</evidence>
<accession>A0A9X2SZE0</accession>
<dbReference type="AlphaFoldDB" id="A0A9X2SZE0"/>
<dbReference type="GO" id="GO:0003824">
    <property type="term" value="F:catalytic activity"/>
    <property type="evidence" value="ECO:0007669"/>
    <property type="project" value="InterPro"/>
</dbReference>
<dbReference type="InterPro" id="IPR043129">
    <property type="entry name" value="ATPase_NBD"/>
</dbReference>
<gene>
    <name evidence="4" type="ORF">NU887_04730</name>
</gene>
<evidence type="ECO:0000259" key="3">
    <source>
        <dbReference type="Pfam" id="PF16861"/>
    </source>
</evidence>
<dbReference type="Pfam" id="PF16861">
    <property type="entry name" value="Carbam_trans_C"/>
    <property type="match status" value="1"/>
</dbReference>